<name>A0ABT7XQZ3_9NEIS</name>
<dbReference type="Proteomes" id="UP001168540">
    <property type="component" value="Unassembled WGS sequence"/>
</dbReference>
<evidence type="ECO:0000313" key="3">
    <source>
        <dbReference type="Proteomes" id="UP001168540"/>
    </source>
</evidence>
<evidence type="ECO:0000313" key="2">
    <source>
        <dbReference type="EMBL" id="MDN0076202.1"/>
    </source>
</evidence>
<dbReference type="RefSeq" id="WP_289830868.1">
    <property type="nucleotide sequence ID" value="NZ_JAUEDK010000028.1"/>
</dbReference>
<feature type="transmembrane region" description="Helical" evidence="1">
    <location>
        <begin position="58"/>
        <end position="76"/>
    </location>
</feature>
<keyword evidence="1" id="KW-0472">Membrane</keyword>
<protein>
    <submittedName>
        <fullName evidence="2">DUF2955 domain-containing protein</fullName>
    </submittedName>
</protein>
<proteinExistence type="predicted"/>
<comment type="caution">
    <text evidence="2">The sequence shown here is derived from an EMBL/GenBank/DDBJ whole genome shotgun (WGS) entry which is preliminary data.</text>
</comment>
<feature type="transmembrane region" description="Helical" evidence="1">
    <location>
        <begin position="108"/>
        <end position="125"/>
    </location>
</feature>
<organism evidence="2 3">
    <name type="scientific">Crenobacter oryzisoli</name>
    <dbReference type="NCBI Taxonomy" id="3056844"/>
    <lineage>
        <taxon>Bacteria</taxon>
        <taxon>Pseudomonadati</taxon>
        <taxon>Pseudomonadota</taxon>
        <taxon>Betaproteobacteria</taxon>
        <taxon>Neisseriales</taxon>
        <taxon>Neisseriaceae</taxon>
        <taxon>Crenobacter</taxon>
    </lineage>
</organism>
<dbReference type="EMBL" id="JAUEDK010000028">
    <property type="protein sequence ID" value="MDN0076202.1"/>
    <property type="molecule type" value="Genomic_DNA"/>
</dbReference>
<sequence length="349" mass="36467">MERIAIHPRDRAALRLSLGVGLAVFVAYGLALPIPFVVCVMAVLMLCKPGPPLPLAKGLFIAGIFGVLVLIGGLMVPLLENYALAGILLTAAILFTLFFTGLTSGNPLTMVLVLSFALIPVAGVAEQSLVLALAGTLAIGVGVGTLVSAISNILFPDPSGAAGKAKVSGPPPAVARWIALRATLIVMPVFVLALTNPSFYLAAIMKTVALGQQAGDTDARSAGRELVGSTLAGAGMAALAWAGLSLWPSLWMLALWLMAVALWSGSGLFGTRHTAYRPSFWSNALFTTLILLGPAIEDSANGKSVLQGALMRTSLFIGVALYAWAAVWVLERWRGRDLECKFDLMGGEQ</sequence>
<reference evidence="2" key="1">
    <citation type="submission" date="2023-06" db="EMBL/GenBank/DDBJ databases">
        <authorList>
            <person name="Zhang S."/>
        </authorList>
    </citation>
    <scope>NUCLEOTIDE SEQUENCE</scope>
    <source>
        <strain evidence="2">SG2303</strain>
    </source>
</reference>
<feature type="transmembrane region" description="Helical" evidence="1">
    <location>
        <begin position="309"/>
        <end position="330"/>
    </location>
</feature>
<feature type="transmembrane region" description="Helical" evidence="1">
    <location>
        <begin position="280"/>
        <end position="297"/>
    </location>
</feature>
<feature type="transmembrane region" description="Helical" evidence="1">
    <location>
        <begin position="175"/>
        <end position="205"/>
    </location>
</feature>
<accession>A0ABT7XQZ3</accession>
<feature type="transmembrane region" description="Helical" evidence="1">
    <location>
        <begin position="83"/>
        <end position="102"/>
    </location>
</feature>
<dbReference type="Pfam" id="PF11168">
    <property type="entry name" value="DUF2955"/>
    <property type="match status" value="1"/>
</dbReference>
<keyword evidence="3" id="KW-1185">Reference proteome</keyword>
<feature type="transmembrane region" description="Helical" evidence="1">
    <location>
        <begin position="250"/>
        <end position="268"/>
    </location>
</feature>
<keyword evidence="1" id="KW-1133">Transmembrane helix</keyword>
<feature type="transmembrane region" description="Helical" evidence="1">
    <location>
        <begin position="226"/>
        <end position="244"/>
    </location>
</feature>
<dbReference type="InterPro" id="IPR022604">
    <property type="entry name" value="DUF2955"/>
</dbReference>
<gene>
    <name evidence="2" type="ORF">QU481_15050</name>
</gene>
<feature type="transmembrane region" description="Helical" evidence="1">
    <location>
        <begin position="132"/>
        <end position="155"/>
    </location>
</feature>
<keyword evidence="1" id="KW-0812">Transmembrane</keyword>
<feature type="transmembrane region" description="Helical" evidence="1">
    <location>
        <begin position="20"/>
        <end position="46"/>
    </location>
</feature>
<evidence type="ECO:0000256" key="1">
    <source>
        <dbReference type="SAM" id="Phobius"/>
    </source>
</evidence>